<gene>
    <name evidence="3" type="ORF">RHOFW104T7_14570</name>
</gene>
<dbReference type="PANTHER" id="PTHR12788:SF10">
    <property type="entry name" value="PROTEIN-TYROSINE SULFOTRANSFERASE"/>
    <property type="match status" value="1"/>
</dbReference>
<comment type="caution">
    <text evidence="3">The sequence shown here is derived from an EMBL/GenBank/DDBJ whole genome shotgun (WGS) entry which is preliminary data.</text>
</comment>
<dbReference type="InterPro" id="IPR011990">
    <property type="entry name" value="TPR-like_helical_dom_sf"/>
</dbReference>
<dbReference type="InterPro" id="IPR027417">
    <property type="entry name" value="P-loop_NTPase"/>
</dbReference>
<evidence type="ECO:0000256" key="1">
    <source>
        <dbReference type="ARBA" id="ARBA00022679"/>
    </source>
</evidence>
<dbReference type="PANTHER" id="PTHR12788">
    <property type="entry name" value="PROTEIN-TYROSINE SULFOTRANSFERASE 2"/>
    <property type="match status" value="1"/>
</dbReference>
<proteinExistence type="predicted"/>
<keyword evidence="4" id="KW-1185">Reference proteome</keyword>
<dbReference type="EMBL" id="LVJS01000048">
    <property type="protein sequence ID" value="KZC23258.1"/>
    <property type="molecule type" value="Genomic_DNA"/>
</dbReference>
<dbReference type="SUPFAM" id="SSF48452">
    <property type="entry name" value="TPR-like"/>
    <property type="match status" value="2"/>
</dbReference>
<reference evidence="3 4" key="1">
    <citation type="journal article" date="2016" name="MBio">
        <title>Lateral Gene Transfer in a Heavy Metal-Contaminated-Groundwater Microbial Community.</title>
        <authorList>
            <person name="Hemme C.L."/>
            <person name="Green S.J."/>
            <person name="Rishishwar L."/>
            <person name="Prakash O."/>
            <person name="Pettenato A."/>
            <person name="Chakraborty R."/>
            <person name="Deutschbauer A.M."/>
            <person name="Van Nostrand J.D."/>
            <person name="Wu L."/>
            <person name="He Z."/>
            <person name="Jordan I.K."/>
            <person name="Hazen T.C."/>
            <person name="Arkin A.P."/>
            <person name="Kostka J.E."/>
            <person name="Zhou J."/>
        </authorList>
    </citation>
    <scope>NUCLEOTIDE SEQUENCE [LARGE SCALE GENOMIC DNA]</scope>
    <source>
        <strain evidence="3 4">FW104-T7</strain>
    </source>
</reference>
<dbReference type="RefSeq" id="WP_008438109.1">
    <property type="nucleotide sequence ID" value="NZ_LVJS01000048.1"/>
</dbReference>
<evidence type="ECO:0000313" key="4">
    <source>
        <dbReference type="Proteomes" id="UP000076131"/>
    </source>
</evidence>
<name>A0A154QH00_9GAMM</name>
<dbReference type="GO" id="GO:0008476">
    <property type="term" value="F:protein-tyrosine sulfotransferase activity"/>
    <property type="evidence" value="ECO:0007669"/>
    <property type="project" value="InterPro"/>
</dbReference>
<dbReference type="SUPFAM" id="SSF52540">
    <property type="entry name" value="P-loop containing nucleoside triphosphate hydrolases"/>
    <property type="match status" value="1"/>
</dbReference>
<organism evidence="3 4">
    <name type="scientific">Rhodanobacter thiooxydans</name>
    <dbReference type="NCBI Taxonomy" id="416169"/>
    <lineage>
        <taxon>Bacteria</taxon>
        <taxon>Pseudomonadati</taxon>
        <taxon>Pseudomonadota</taxon>
        <taxon>Gammaproteobacteria</taxon>
        <taxon>Lysobacterales</taxon>
        <taxon>Rhodanobacteraceae</taxon>
        <taxon>Rhodanobacter</taxon>
    </lineage>
</organism>
<evidence type="ECO:0000256" key="2">
    <source>
        <dbReference type="PROSITE-ProRule" id="PRU00339"/>
    </source>
</evidence>
<protein>
    <submittedName>
        <fullName evidence="3">Sulfotransferase</fullName>
    </submittedName>
</protein>
<evidence type="ECO:0000313" key="3">
    <source>
        <dbReference type="EMBL" id="KZC23258.1"/>
    </source>
</evidence>
<dbReference type="STRING" id="416169.RHOFW104T7_14570"/>
<dbReference type="Proteomes" id="UP000076131">
    <property type="component" value="Unassembled WGS sequence"/>
</dbReference>
<dbReference type="AlphaFoldDB" id="A0A154QH00"/>
<dbReference type="Pfam" id="PF13432">
    <property type="entry name" value="TPR_16"/>
    <property type="match status" value="3"/>
</dbReference>
<keyword evidence="2" id="KW-0802">TPR repeat</keyword>
<dbReference type="InterPro" id="IPR019734">
    <property type="entry name" value="TPR_rpt"/>
</dbReference>
<feature type="repeat" description="TPR" evidence="2">
    <location>
        <begin position="100"/>
        <end position="133"/>
    </location>
</feature>
<dbReference type="Pfam" id="PF14559">
    <property type="entry name" value="TPR_19"/>
    <property type="match status" value="1"/>
</dbReference>
<keyword evidence="1 3" id="KW-0808">Transferase</keyword>
<dbReference type="Gene3D" id="3.40.50.300">
    <property type="entry name" value="P-loop containing nucleotide triphosphate hydrolases"/>
    <property type="match status" value="1"/>
</dbReference>
<dbReference type="Pfam" id="PF13469">
    <property type="entry name" value="Sulfotransfer_3"/>
    <property type="match status" value="1"/>
</dbReference>
<dbReference type="SMART" id="SM00028">
    <property type="entry name" value="TPR"/>
    <property type="match status" value="4"/>
</dbReference>
<sequence>MINDILSALQSGRPAEVERLSRVALAARPDDPDLALFLAIGLQQQGRLAEALEVYAALAQKHPDDSLHWGNYATALREAGRVQEAENAYLRSIALAPDNGEQLTNLGLLQLERKDYQAARDTLLRAHALDPAAPAARIHAARACSACRDSRAEELLRPWRDWTSLDDALQLELADLQLVLGEANIARVLLEELLGRTPGHLPARLLLAAVYERVNDLDGSAALLDQVERNHPALDAEAQLEIVHQRAKLALRRGQTEQARRLLEQAGPRTSDDYAHFFSLAEACDKLRDYPGAIAALHEAHARQIEELKHNAPRRFDPAAPVLPAAVERIGAEEFRRWPVLQGPDSASSPVFIVGYPRSGTTLLELMLDAHPALQSMDERPFFTILSDQLADHGIVVPQDLHKLDQHACDELRKGYVSLVCSKIQRHWSAQLVDKNPLNMLWLPLIYRLFPEAKFILALRHPCDVLVSNYMQNFRAAVLAVACASMEKLATAYVTAMECWLHDVALFQPNVFVSRYEDLVADPAAQTRRIADFLGLEDATPLLHFDRHARDKGFIATPSYAQVTQPVNRKGLDRWKRYREALAPALPILDPMLRHWGYPVADADESAGG</sequence>
<dbReference type="PROSITE" id="PS50005">
    <property type="entry name" value="TPR"/>
    <property type="match status" value="1"/>
</dbReference>
<dbReference type="InterPro" id="IPR026634">
    <property type="entry name" value="TPST-like"/>
</dbReference>
<accession>A0A154QH00</accession>
<dbReference type="eggNOG" id="COG0457">
    <property type="taxonomic scope" value="Bacteria"/>
</dbReference>
<dbReference type="Gene3D" id="1.25.40.10">
    <property type="entry name" value="Tetratricopeptide repeat domain"/>
    <property type="match status" value="3"/>
</dbReference>